<dbReference type="Pfam" id="PF08239">
    <property type="entry name" value="SH3_3"/>
    <property type="match status" value="1"/>
</dbReference>
<gene>
    <name evidence="1" type="ORF">FC794_01500</name>
</gene>
<dbReference type="PROSITE" id="PS51781">
    <property type="entry name" value="SH3B"/>
    <property type="match status" value="1"/>
</dbReference>
<comment type="caution">
    <text evidence="1">The sequence shown here is derived from an EMBL/GenBank/DDBJ whole genome shotgun (WGS) entry which is preliminary data.</text>
</comment>
<proteinExistence type="predicted"/>
<protein>
    <submittedName>
        <fullName evidence="1">SH3 domain-containing protein</fullName>
    </submittedName>
</protein>
<accession>A0A6B3YY57</accession>
<evidence type="ECO:0000313" key="2">
    <source>
        <dbReference type="Proteomes" id="UP000478995"/>
    </source>
</evidence>
<evidence type="ECO:0000313" key="1">
    <source>
        <dbReference type="EMBL" id="NFG15489.1"/>
    </source>
</evidence>
<dbReference type="SMART" id="SM00287">
    <property type="entry name" value="SH3b"/>
    <property type="match status" value="1"/>
</dbReference>
<organism evidence="1 2">
    <name type="scientific">Clostridium botulinum</name>
    <dbReference type="NCBI Taxonomy" id="1491"/>
    <lineage>
        <taxon>Bacteria</taxon>
        <taxon>Bacillati</taxon>
        <taxon>Bacillota</taxon>
        <taxon>Clostridia</taxon>
        <taxon>Eubacteriales</taxon>
        <taxon>Clostridiaceae</taxon>
        <taxon>Clostridium</taxon>
    </lineage>
</organism>
<name>A0A6B3YY57_CLOBO</name>
<dbReference type="InterPro" id="IPR003646">
    <property type="entry name" value="SH3-like_bac-type"/>
</dbReference>
<dbReference type="Gene3D" id="2.30.30.40">
    <property type="entry name" value="SH3 Domains"/>
    <property type="match status" value="1"/>
</dbReference>
<reference evidence="1 2" key="1">
    <citation type="submission" date="2019-04" db="EMBL/GenBank/DDBJ databases">
        <title>Genome sequencing of Clostridium botulinum Groups I-IV and Clostridium butyricum.</title>
        <authorList>
            <person name="Brunt J."/>
            <person name="Van Vliet A.H.M."/>
            <person name="Stringer S.C."/>
            <person name="Carter A.T."/>
            <person name="Peck M.W."/>
        </authorList>
    </citation>
    <scope>NUCLEOTIDE SEQUENCE [LARGE SCALE GENOMIC DNA]</scope>
    <source>
        <strain evidence="1 2">IFR 18/037</strain>
    </source>
</reference>
<dbReference type="EMBL" id="SWOY01000001">
    <property type="protein sequence ID" value="NFG15489.1"/>
    <property type="molecule type" value="Genomic_DNA"/>
</dbReference>
<dbReference type="AlphaFoldDB" id="A0A6B3YY57"/>
<dbReference type="Proteomes" id="UP000478995">
    <property type="component" value="Unassembled WGS sequence"/>
</dbReference>
<dbReference type="RefSeq" id="WP_003356033.1">
    <property type="nucleotide sequence ID" value="NZ_CP013246.1"/>
</dbReference>
<sequence length="117" mass="12452">MKSKKILSLVMSLCVLGTSSMLFTSNVKAATNDKVVPVVTTNKGEETPPIQRIAGVVRVTAKSGANVRSGPGTNYSKVGTANYGAELQYAGQSKNGWYKIMYRGGYAWISSSVARLS</sequence>